<keyword evidence="3" id="KW-0732">Signal</keyword>
<feature type="region of interest" description="Disordered" evidence="2">
    <location>
        <begin position="466"/>
        <end position="492"/>
    </location>
</feature>
<reference evidence="5 6" key="1">
    <citation type="journal article" date="2017" name="Mol. Plant">
        <title>The Genome of Medicinal Plant Macleaya cordata Provides New Insights into Benzylisoquinoline Alkaloids Metabolism.</title>
        <authorList>
            <person name="Liu X."/>
            <person name="Liu Y."/>
            <person name="Huang P."/>
            <person name="Ma Y."/>
            <person name="Qing Z."/>
            <person name="Tang Q."/>
            <person name="Cao H."/>
            <person name="Cheng P."/>
            <person name="Zheng Y."/>
            <person name="Yuan Z."/>
            <person name="Zhou Y."/>
            <person name="Liu J."/>
            <person name="Tang Z."/>
            <person name="Zhuo Y."/>
            <person name="Zhang Y."/>
            <person name="Yu L."/>
            <person name="Huang J."/>
            <person name="Yang P."/>
            <person name="Peng Q."/>
            <person name="Zhang J."/>
            <person name="Jiang W."/>
            <person name="Zhang Z."/>
            <person name="Lin K."/>
            <person name="Ro D.K."/>
            <person name="Chen X."/>
            <person name="Xiong X."/>
            <person name="Shang Y."/>
            <person name="Huang S."/>
            <person name="Zeng J."/>
        </authorList>
    </citation>
    <scope>NUCLEOTIDE SEQUENCE [LARGE SCALE GENOMIC DNA]</scope>
    <source>
        <strain evidence="6">cv. BLH2017</strain>
        <tissue evidence="5">Root</tissue>
    </source>
</reference>
<accession>A0A200Q4N7</accession>
<feature type="region of interest" description="Disordered" evidence="2">
    <location>
        <begin position="114"/>
        <end position="134"/>
    </location>
</feature>
<dbReference type="Gene3D" id="6.10.250.890">
    <property type="match status" value="3"/>
</dbReference>
<proteinExistence type="inferred from homology"/>
<dbReference type="AlphaFoldDB" id="A0A200Q4N7"/>
<dbReference type="Proteomes" id="UP000195402">
    <property type="component" value="Unassembled WGS sequence"/>
</dbReference>
<evidence type="ECO:0000259" key="4">
    <source>
        <dbReference type="SMART" id="SM00835"/>
    </source>
</evidence>
<gene>
    <name evidence="5" type="ORF">BVC80_441g190</name>
</gene>
<protein>
    <submittedName>
        <fullName evidence="5">Cupin 1</fullName>
    </submittedName>
</protein>
<dbReference type="STRING" id="56857.A0A200Q4N7"/>
<dbReference type="SMART" id="SM00835">
    <property type="entry name" value="Cupin_1"/>
    <property type="match status" value="2"/>
</dbReference>
<feature type="domain" description="Cupin type-1" evidence="4">
    <location>
        <begin position="390"/>
        <end position="565"/>
    </location>
</feature>
<evidence type="ECO:0000256" key="2">
    <source>
        <dbReference type="SAM" id="MobiDB-lite"/>
    </source>
</evidence>
<dbReference type="OrthoDB" id="1912756at2759"/>
<keyword evidence="6" id="KW-1185">Reference proteome</keyword>
<dbReference type="InterPro" id="IPR011051">
    <property type="entry name" value="RmlC_Cupin_sf"/>
</dbReference>
<dbReference type="InterPro" id="IPR006792">
    <property type="entry name" value="Vicilin_N"/>
</dbReference>
<evidence type="ECO:0000313" key="5">
    <source>
        <dbReference type="EMBL" id="OVA05422.1"/>
    </source>
</evidence>
<dbReference type="InterPro" id="IPR014710">
    <property type="entry name" value="RmlC-like_jellyroll"/>
</dbReference>
<dbReference type="OMA" id="CQHRCEQ"/>
<evidence type="ECO:0000256" key="3">
    <source>
        <dbReference type="SAM" id="SignalP"/>
    </source>
</evidence>
<dbReference type="CDD" id="cd02245">
    <property type="entry name" value="cupin_7S_vicilin-like_C"/>
    <property type="match status" value="1"/>
</dbReference>
<dbReference type="Pfam" id="PF04702">
    <property type="entry name" value="Vicilin_N"/>
    <property type="match status" value="1"/>
</dbReference>
<dbReference type="Pfam" id="PF00190">
    <property type="entry name" value="Cupin_1"/>
    <property type="match status" value="2"/>
</dbReference>
<evidence type="ECO:0000313" key="6">
    <source>
        <dbReference type="Proteomes" id="UP000195402"/>
    </source>
</evidence>
<feature type="region of interest" description="Disordered" evidence="2">
    <location>
        <begin position="160"/>
        <end position="197"/>
    </location>
</feature>
<dbReference type="PANTHER" id="PTHR31189:SF13">
    <property type="entry name" value="CUPINCIN"/>
    <property type="match status" value="1"/>
</dbReference>
<dbReference type="InParanoid" id="A0A200Q4N7"/>
<feature type="domain" description="Cupin type-1" evidence="4">
    <location>
        <begin position="199"/>
        <end position="352"/>
    </location>
</feature>
<dbReference type="Gene3D" id="2.60.120.10">
    <property type="entry name" value="Jelly Rolls"/>
    <property type="match status" value="2"/>
</dbReference>
<feature type="signal peptide" evidence="3">
    <location>
        <begin position="1"/>
        <end position="26"/>
    </location>
</feature>
<dbReference type="InterPro" id="IPR050253">
    <property type="entry name" value="Seed_Storage-Functional"/>
</dbReference>
<dbReference type="CDD" id="cd02244">
    <property type="entry name" value="cupin_7S_vicilin-like_N"/>
    <property type="match status" value="1"/>
</dbReference>
<dbReference type="EMBL" id="MVGT01003118">
    <property type="protein sequence ID" value="OVA05422.1"/>
    <property type="molecule type" value="Genomic_DNA"/>
</dbReference>
<comment type="similarity">
    <text evidence="1">Belongs to the 7S seed storage protein family.</text>
</comment>
<dbReference type="InterPro" id="IPR006045">
    <property type="entry name" value="Cupin_1"/>
</dbReference>
<sequence>MAFKTKLPLLFFLFSLILLSATLCLGYESSEDPQKEYHQCQRRCQQQERGQRQQCQQQCEQQRREREEKEEGRGNSHGRDPQKEYKQCQHRCEQQERGQRQQCQQQCEQQRREREEREEGRGNSHGRDPQKEYKQCQHRCEQQERGQRQQCQQQCEERRREQEREQEGRGGSGYTDWRRRSEEEQQQEQENNPYYYSDQHFRTRIRTSEGHVRLLQRFTEKSELLRGIDNYRVAILEANPNTFIIPNHQDADSLLYVVKGRGTISLMRQDNRETHNLERGDVMRIPAGAIVYLINRDNNEKLFIAKLLRPISVPGHVEAFFGPGGEDPESFYSSFSHEVLEAAFNTPMEKLQRLIGQQKRGAIIKASQEQIKALSPHGRWPFGSESNAPYNLLHHRPMHSNRYGQLYQVNPNHYKQLEDMDMAISFANISSGGMAGPYYNSRATKISVVLEGKGYFEMACPHLSSSSSAGGHQGGRGGSEQHHEQRSGRYQKVSARLSPGDVIVAPAGHPIVLVASRNQNLQIVCFEVNAHDNEKNLLAGRDSMLNQIEKEAKELAFNLPAREVEEIFNNQKETFFFPGPSHRQEQGRAFE</sequence>
<organism evidence="5 6">
    <name type="scientific">Macleaya cordata</name>
    <name type="common">Five-seeded plume-poppy</name>
    <name type="synonym">Bocconia cordata</name>
    <dbReference type="NCBI Taxonomy" id="56857"/>
    <lineage>
        <taxon>Eukaryota</taxon>
        <taxon>Viridiplantae</taxon>
        <taxon>Streptophyta</taxon>
        <taxon>Embryophyta</taxon>
        <taxon>Tracheophyta</taxon>
        <taxon>Spermatophyta</taxon>
        <taxon>Magnoliopsida</taxon>
        <taxon>Ranunculales</taxon>
        <taxon>Papaveraceae</taxon>
        <taxon>Papaveroideae</taxon>
        <taxon>Macleaya</taxon>
    </lineage>
</organism>
<feature type="chain" id="PRO_5012735801" evidence="3">
    <location>
        <begin position="27"/>
        <end position="591"/>
    </location>
</feature>
<dbReference type="PANTHER" id="PTHR31189">
    <property type="entry name" value="OS03G0336100 PROTEIN-RELATED"/>
    <property type="match status" value="1"/>
</dbReference>
<dbReference type="SUPFAM" id="SSF51182">
    <property type="entry name" value="RmlC-like cupins"/>
    <property type="match status" value="2"/>
</dbReference>
<dbReference type="FunCoup" id="A0A200Q4N7">
    <property type="interactions" value="213"/>
</dbReference>
<comment type="caution">
    <text evidence="5">The sequence shown here is derived from an EMBL/GenBank/DDBJ whole genome shotgun (WGS) entry which is preliminary data.</text>
</comment>
<name>A0A200Q4N7_MACCD</name>
<evidence type="ECO:0000256" key="1">
    <source>
        <dbReference type="ARBA" id="ARBA00023597"/>
    </source>
</evidence>